<evidence type="ECO:0000313" key="2">
    <source>
        <dbReference type="Proteomes" id="UP001174677"/>
    </source>
</evidence>
<accession>A0ABQ9N6S5</accession>
<organism evidence="1 2">
    <name type="scientific">Hevea brasiliensis</name>
    <name type="common">Para rubber tree</name>
    <name type="synonym">Siphonia brasiliensis</name>
    <dbReference type="NCBI Taxonomy" id="3981"/>
    <lineage>
        <taxon>Eukaryota</taxon>
        <taxon>Viridiplantae</taxon>
        <taxon>Streptophyta</taxon>
        <taxon>Embryophyta</taxon>
        <taxon>Tracheophyta</taxon>
        <taxon>Spermatophyta</taxon>
        <taxon>Magnoliopsida</taxon>
        <taxon>eudicotyledons</taxon>
        <taxon>Gunneridae</taxon>
        <taxon>Pentapetalae</taxon>
        <taxon>rosids</taxon>
        <taxon>fabids</taxon>
        <taxon>Malpighiales</taxon>
        <taxon>Euphorbiaceae</taxon>
        <taxon>Crotonoideae</taxon>
        <taxon>Micrandreae</taxon>
        <taxon>Hevea</taxon>
    </lineage>
</organism>
<proteinExistence type="predicted"/>
<name>A0ABQ9N6S5_HEVBR</name>
<sequence>MYPLLLSIFLITPSKQRPERMKALFFQFPSQISSPETPNIIPQNKLQIVSNHKPNNVSWVSSLPSSQVILHKSLPLAAALLLSAGQAKAGLMSGFSGLESIPGPQIPQIDFLNRFNEENQKKYAENDARFKSSPILKELLERSKKNKEKNRQELLDKYCIRGAEWGVGDCSTDGMSPEERESFISMLKEKAGIK</sequence>
<evidence type="ECO:0000313" key="1">
    <source>
        <dbReference type="EMBL" id="KAJ9187415.1"/>
    </source>
</evidence>
<dbReference type="Proteomes" id="UP001174677">
    <property type="component" value="Chromosome 2"/>
</dbReference>
<dbReference type="PANTHER" id="PTHR36730">
    <property type="entry name" value="OS03G0210700 PROTEIN"/>
    <property type="match status" value="1"/>
</dbReference>
<keyword evidence="2" id="KW-1185">Reference proteome</keyword>
<dbReference type="PANTHER" id="PTHR36730:SF1">
    <property type="entry name" value="CATHEPSIN PROPEPTIDE INHIBITOR DOMAIN-CONTAINING PROTEIN"/>
    <property type="match status" value="1"/>
</dbReference>
<protein>
    <submittedName>
        <fullName evidence="1">Uncharacterized protein</fullName>
    </submittedName>
</protein>
<comment type="caution">
    <text evidence="1">The sequence shown here is derived from an EMBL/GenBank/DDBJ whole genome shotgun (WGS) entry which is preliminary data.</text>
</comment>
<reference evidence="1" key="1">
    <citation type="journal article" date="2023" name="Plant Biotechnol. J.">
        <title>Chromosome-level wild Hevea brasiliensis genome provides new tools for genomic-assisted breeding and valuable loci to elevate rubber yield.</title>
        <authorList>
            <person name="Cheng H."/>
            <person name="Song X."/>
            <person name="Hu Y."/>
            <person name="Wu T."/>
            <person name="Yang Q."/>
            <person name="An Z."/>
            <person name="Feng S."/>
            <person name="Deng Z."/>
            <person name="Wu W."/>
            <person name="Zeng X."/>
            <person name="Tu M."/>
            <person name="Wang X."/>
            <person name="Huang H."/>
        </authorList>
    </citation>
    <scope>NUCLEOTIDE SEQUENCE</scope>
    <source>
        <strain evidence="1">MT/VB/25A 57/8</strain>
    </source>
</reference>
<gene>
    <name evidence="1" type="ORF">P3X46_002872</name>
</gene>
<dbReference type="EMBL" id="JARPOI010000002">
    <property type="protein sequence ID" value="KAJ9187415.1"/>
    <property type="molecule type" value="Genomic_DNA"/>
</dbReference>